<evidence type="ECO:0000256" key="1">
    <source>
        <dbReference type="SAM" id="Coils"/>
    </source>
</evidence>
<dbReference type="OrthoDB" id="5492561at2"/>
<protein>
    <submittedName>
        <fullName evidence="2">Uncharacterized protein</fullName>
    </submittedName>
</protein>
<evidence type="ECO:0000313" key="3">
    <source>
        <dbReference type="Proteomes" id="UP000321046"/>
    </source>
</evidence>
<dbReference type="RefSeq" id="WP_146975404.1">
    <property type="nucleotide sequence ID" value="NZ_VOSL01000057.1"/>
</dbReference>
<proteinExistence type="predicted"/>
<accession>A0A5C6X1I0</accession>
<name>A0A5C6X1I0_9DELT</name>
<gene>
    <name evidence="2" type="ORF">FRC96_14470</name>
</gene>
<comment type="caution">
    <text evidence="2">The sequence shown here is derived from an EMBL/GenBank/DDBJ whole genome shotgun (WGS) entry which is preliminary data.</text>
</comment>
<reference evidence="2 3" key="1">
    <citation type="submission" date="2019-08" db="EMBL/GenBank/DDBJ databases">
        <title>Bradymonadales sp. TMQ2.</title>
        <authorList>
            <person name="Liang Q."/>
        </authorList>
    </citation>
    <scope>NUCLEOTIDE SEQUENCE [LARGE SCALE GENOMIC DNA]</scope>
    <source>
        <strain evidence="2 3">TMQ2</strain>
    </source>
</reference>
<keyword evidence="1" id="KW-0175">Coiled coil</keyword>
<feature type="coiled-coil region" evidence="1">
    <location>
        <begin position="111"/>
        <end position="138"/>
    </location>
</feature>
<dbReference type="Proteomes" id="UP000321046">
    <property type="component" value="Unassembled WGS sequence"/>
</dbReference>
<organism evidence="2 3">
    <name type="scientific">Lujinxingia vulgaris</name>
    <dbReference type="NCBI Taxonomy" id="2600176"/>
    <lineage>
        <taxon>Bacteria</taxon>
        <taxon>Deltaproteobacteria</taxon>
        <taxon>Bradymonadales</taxon>
        <taxon>Lujinxingiaceae</taxon>
        <taxon>Lujinxingia</taxon>
    </lineage>
</organism>
<dbReference type="AlphaFoldDB" id="A0A5C6X1I0"/>
<evidence type="ECO:0000313" key="2">
    <source>
        <dbReference type="EMBL" id="TXD34104.1"/>
    </source>
</evidence>
<dbReference type="EMBL" id="VOSL01000057">
    <property type="protein sequence ID" value="TXD34104.1"/>
    <property type="molecule type" value="Genomic_DNA"/>
</dbReference>
<sequence>MTRRDDENKSPTGEDDVKYEANAQTLMDAVDAILGAGALDEGAVGALLEVLGEPGSAEGLDVRVMLCVVEHPVVAGALRAGEVPAALEARLTEALAELAPLFGRWMAAPLAERAERLRQRYDAELHKYELVKKRLERESVEGGAQVLARYLDTAPAAMFARKMEVGFGEAYGRAEVIRSEEDRALLCNEELLELLAFEDSFGEAQAERLNELLAELVVRLDGAVERVVRRTLEGGASEAKLVAGALAVRQGLSERASALLAMVIHGDPYAHQAAVFAARLAPLLTLHVLGQFLVDVLKSTGVDEDQERHTEGAIVASRLVLPWIGSPIPEAGYAGKPSAHRIAEAVRRAWGFFDQG</sequence>